<comment type="similarity">
    <text evidence="6">Belongs to the TRAFAC class myosin-kinesin ATPase superfamily. Myosin family.</text>
</comment>
<dbReference type="Gene3D" id="1.20.120.720">
    <property type="entry name" value="Myosin VI head, motor domain, U50 subdomain"/>
    <property type="match status" value="1"/>
</dbReference>
<feature type="region of interest" description="Actin-binding" evidence="6">
    <location>
        <begin position="626"/>
        <end position="648"/>
    </location>
</feature>
<dbReference type="GO" id="GO:0007015">
    <property type="term" value="P:actin filament organization"/>
    <property type="evidence" value="ECO:0007669"/>
    <property type="project" value="TreeGrafter"/>
</dbReference>
<feature type="domain" description="Myosin motor" evidence="9">
    <location>
        <begin position="45"/>
        <end position="752"/>
    </location>
</feature>
<dbReference type="PROSITE" id="PS51456">
    <property type="entry name" value="MYOSIN_MOTOR"/>
    <property type="match status" value="1"/>
</dbReference>
<dbReference type="InterPro" id="IPR001609">
    <property type="entry name" value="Myosin_head_motor_dom-like"/>
</dbReference>
<evidence type="ECO:0000256" key="8">
    <source>
        <dbReference type="SAM" id="MobiDB-lite"/>
    </source>
</evidence>
<dbReference type="OrthoDB" id="6108017at2759"/>
<keyword evidence="4 6" id="KW-0505">Motor protein</keyword>
<evidence type="ECO:0000256" key="6">
    <source>
        <dbReference type="PROSITE-ProRule" id="PRU00782"/>
    </source>
</evidence>
<feature type="compositionally biased region" description="Low complexity" evidence="8">
    <location>
        <begin position="1079"/>
        <end position="1090"/>
    </location>
</feature>
<sequence length="1142" mass="122275">MYEEATVTTLASTPTKRRTTVKTSSGSTLVVPARDLFPANPPILEAADDLTKLSYLNEPSILHDLRLRYASDDVYTRAGPVLIAVNPFKRLHGTLYGPDVMRAHGHGASGASGAAATPPHVYATAAAAYRDMMASKKNQAVVVSGESGAGKTETTKIAMRYLASVGGGDGGGIERRVLQTNPILEAFGNAKTLRNDNSSRFGKLIDIAFDGAGKIKGASVRTYLLEKSRVTHQAEGERGYHVFYQLCAGASAAEREAWGVPEAPGFFSYLSSSSVVAVAGVDDAKAYLETKRALAEVGASEDEISEIFKTVAAVLWLGNVHFDEDATRADGAAAAAVTAAGAPALATAAKLLGVDANLLERALTTRKIHAGGESIVSVLNAASACEGRDALAKAIFAALFDSIVASVNEALGSSGGDRGGGRAAATSVSILDIYGFEYFQKNSFEQLCINYANERLQQQFNKHMFKLEQEEYEREGIDWTKVDFEDNQACVDVIERRPMGILSLLDEQCAFPKATDDTFAQKMATELSSDAKYARDKRNERVFKVSHYAGEVSYDVDGFLDKNRDAIHPDLMSALMASSEDFVCTLAELMTSAKAAETDRAGGLRAARAKGGAGKESVGARFKTQLSALVAKLDACAPHFIRCVKPNSALAPSRFDDALVLNQLRCCGVLDVVRIARQGYPTRYAQRDFAERFGFLLPSAARAPFGDAATDIVPFCHAILQHFDVKDASYQFGKTKLFLRAGQIGMMEDQRARKLSSVVIMQSARRGCVARAAFLHAKASITRTQARARGNAARVRYARALREHRAAMVIQAMTRGRAARRACAAERAAIVTVQMAVRQRARVAAAKAAADAETARLEAEARVAGLATEEDVRAAVEAAAAAATATSKANERSLLEENERLKSELRAQTRVAGEYRDRLFAAESEWSEEMAALQSALCAVRGALDGGEPPSPLLTAAVAAAAARGDAAPGGNAAATRRRADPVAKAGAEHVGVLQKEFDTRTRVFEDDADFIVEVKEGVSDADLDPDFELKSLGARFENWKKDFKDRLKETRAMLKKLERFDDFGDDAHGHGDGDVNTGANAPRAGPAPNDENAGFEFVPWEVARKQTGKRAAGAGDAAGAGAGAEKKRGWGFKRALGLKKR</sequence>
<dbReference type="CDD" id="cd01383">
    <property type="entry name" value="MYSc_Myo8"/>
    <property type="match status" value="1"/>
</dbReference>
<keyword evidence="5 6" id="KW-0009">Actin-binding</keyword>
<dbReference type="GO" id="GO:0000146">
    <property type="term" value="F:microfilament motor activity"/>
    <property type="evidence" value="ECO:0007669"/>
    <property type="project" value="TreeGrafter"/>
</dbReference>
<gene>
    <name evidence="10" type="ORF">MICPUCDRAFT_16046</name>
</gene>
<dbReference type="GO" id="GO:0005737">
    <property type="term" value="C:cytoplasm"/>
    <property type="evidence" value="ECO:0007669"/>
    <property type="project" value="TreeGrafter"/>
</dbReference>
<dbReference type="KEGG" id="mpp:MICPUCDRAFT_16046"/>
<dbReference type="Pfam" id="PF00063">
    <property type="entry name" value="Myosin_head"/>
    <property type="match status" value="1"/>
</dbReference>
<dbReference type="OMA" id="ECKQAWV"/>
<dbReference type="Proteomes" id="UP000001876">
    <property type="component" value="Unassembled WGS sequence"/>
</dbReference>
<dbReference type="GO" id="GO:0016020">
    <property type="term" value="C:membrane"/>
    <property type="evidence" value="ECO:0007669"/>
    <property type="project" value="TreeGrafter"/>
</dbReference>
<keyword evidence="1 6" id="KW-0547">Nucleotide-binding</keyword>
<dbReference type="SMART" id="SM00242">
    <property type="entry name" value="MYSc"/>
    <property type="match status" value="1"/>
</dbReference>
<evidence type="ECO:0000313" key="10">
    <source>
        <dbReference type="EMBL" id="EEH57614.1"/>
    </source>
</evidence>
<dbReference type="eggNOG" id="KOG0160">
    <property type="taxonomic scope" value="Eukaryota"/>
</dbReference>
<keyword evidence="3 6" id="KW-0518">Myosin</keyword>
<dbReference type="EMBL" id="GG663738">
    <property type="protein sequence ID" value="EEH57614.1"/>
    <property type="molecule type" value="Genomic_DNA"/>
</dbReference>
<keyword evidence="2 6" id="KW-0067">ATP-binding</keyword>
<dbReference type="RefSeq" id="XP_003057663.1">
    <property type="nucleotide sequence ID" value="XM_003057617.1"/>
</dbReference>
<dbReference type="InterPro" id="IPR036961">
    <property type="entry name" value="Kinesin_motor_dom_sf"/>
</dbReference>
<evidence type="ECO:0000313" key="11">
    <source>
        <dbReference type="Proteomes" id="UP000001876"/>
    </source>
</evidence>
<dbReference type="PANTHER" id="PTHR13140:SF706">
    <property type="entry name" value="DILUTE CLASS UNCONVENTIONAL MYOSIN, ISOFORM C"/>
    <property type="match status" value="1"/>
</dbReference>
<dbReference type="GeneID" id="9683077"/>
<name>C1MPX6_MICPC</name>
<dbReference type="GO" id="GO:0051015">
    <property type="term" value="F:actin filament binding"/>
    <property type="evidence" value="ECO:0007669"/>
    <property type="project" value="TreeGrafter"/>
</dbReference>
<dbReference type="GO" id="GO:0005524">
    <property type="term" value="F:ATP binding"/>
    <property type="evidence" value="ECO:0007669"/>
    <property type="project" value="UniProtKB-UniRule"/>
</dbReference>
<dbReference type="SUPFAM" id="SSF52540">
    <property type="entry name" value="P-loop containing nucleoside triphosphate hydrolases"/>
    <property type="match status" value="1"/>
</dbReference>
<feature type="region of interest" description="Disordered" evidence="8">
    <location>
        <begin position="1107"/>
        <end position="1127"/>
    </location>
</feature>
<evidence type="ECO:0000256" key="1">
    <source>
        <dbReference type="ARBA" id="ARBA00022741"/>
    </source>
</evidence>
<dbReference type="Gene3D" id="1.20.58.530">
    <property type="match status" value="1"/>
</dbReference>
<evidence type="ECO:0000256" key="5">
    <source>
        <dbReference type="ARBA" id="ARBA00023203"/>
    </source>
</evidence>
<dbReference type="Gene3D" id="1.10.10.820">
    <property type="match status" value="1"/>
</dbReference>
<keyword evidence="7" id="KW-0175">Coiled coil</keyword>
<feature type="compositionally biased region" description="Basic and acidic residues" evidence="8">
    <location>
        <begin position="1064"/>
        <end position="1074"/>
    </location>
</feature>
<protein>
    <submittedName>
        <fullName evidence="10">Predicted protein</fullName>
    </submittedName>
</protein>
<feature type="coiled-coil region" evidence="7">
    <location>
        <begin position="888"/>
        <end position="918"/>
    </location>
</feature>
<dbReference type="GO" id="GO:0030048">
    <property type="term" value="P:actin filament-based movement"/>
    <property type="evidence" value="ECO:0007669"/>
    <property type="project" value="UniProtKB-ARBA"/>
</dbReference>
<evidence type="ECO:0000256" key="3">
    <source>
        <dbReference type="ARBA" id="ARBA00023123"/>
    </source>
</evidence>
<evidence type="ECO:0000256" key="2">
    <source>
        <dbReference type="ARBA" id="ARBA00022840"/>
    </source>
</evidence>
<feature type="binding site" evidence="6">
    <location>
        <begin position="145"/>
        <end position="152"/>
    </location>
    <ligand>
        <name>ATP</name>
        <dbReference type="ChEBI" id="CHEBI:30616"/>
    </ligand>
</feature>
<dbReference type="GO" id="GO:0016459">
    <property type="term" value="C:myosin complex"/>
    <property type="evidence" value="ECO:0007669"/>
    <property type="project" value="UniProtKB-KW"/>
</dbReference>
<reference evidence="10 11" key="1">
    <citation type="journal article" date="2009" name="Science">
        <title>Green evolution and dynamic adaptations revealed by genomes of the marine picoeukaryotes Micromonas.</title>
        <authorList>
            <person name="Worden A.Z."/>
            <person name="Lee J.H."/>
            <person name="Mock T."/>
            <person name="Rouze P."/>
            <person name="Simmons M.P."/>
            <person name="Aerts A.L."/>
            <person name="Allen A.E."/>
            <person name="Cuvelier M.L."/>
            <person name="Derelle E."/>
            <person name="Everett M.V."/>
            <person name="Foulon E."/>
            <person name="Grimwood J."/>
            <person name="Gundlach H."/>
            <person name="Henrissat B."/>
            <person name="Napoli C."/>
            <person name="McDonald S.M."/>
            <person name="Parker M.S."/>
            <person name="Rombauts S."/>
            <person name="Salamov A."/>
            <person name="Von Dassow P."/>
            <person name="Badger J.H."/>
            <person name="Coutinho P.M."/>
            <person name="Demir E."/>
            <person name="Dubchak I."/>
            <person name="Gentemann C."/>
            <person name="Eikrem W."/>
            <person name="Gready J.E."/>
            <person name="John U."/>
            <person name="Lanier W."/>
            <person name="Lindquist E.A."/>
            <person name="Lucas S."/>
            <person name="Mayer K.F."/>
            <person name="Moreau H."/>
            <person name="Not F."/>
            <person name="Otillar R."/>
            <person name="Panaud O."/>
            <person name="Pangilinan J."/>
            <person name="Paulsen I."/>
            <person name="Piegu B."/>
            <person name="Poliakov A."/>
            <person name="Robbens S."/>
            <person name="Schmutz J."/>
            <person name="Toulza E."/>
            <person name="Wyss T."/>
            <person name="Zelensky A."/>
            <person name="Zhou K."/>
            <person name="Armbrust E.V."/>
            <person name="Bhattacharya D."/>
            <person name="Goodenough U.W."/>
            <person name="Van de Peer Y."/>
            <person name="Grigoriev I.V."/>
        </authorList>
    </citation>
    <scope>NUCLEOTIDE SEQUENCE [LARGE SCALE GENOMIC DNA]</scope>
    <source>
        <strain evidence="10 11">CCMP1545</strain>
    </source>
</reference>
<dbReference type="STRING" id="564608.C1MPX6"/>
<proteinExistence type="inferred from homology"/>
<keyword evidence="11" id="KW-1185">Reference proteome</keyword>
<dbReference type="InterPro" id="IPR027417">
    <property type="entry name" value="P-loop_NTPase"/>
</dbReference>
<evidence type="ECO:0000256" key="7">
    <source>
        <dbReference type="SAM" id="Coils"/>
    </source>
</evidence>
<dbReference type="InterPro" id="IPR036022">
    <property type="entry name" value="MYSc_Myo8"/>
</dbReference>
<dbReference type="Gene3D" id="3.40.850.10">
    <property type="entry name" value="Kinesin motor domain"/>
    <property type="match status" value="1"/>
</dbReference>
<dbReference type="Gene3D" id="1.20.5.4820">
    <property type="match status" value="1"/>
</dbReference>
<dbReference type="PRINTS" id="PR00193">
    <property type="entry name" value="MYOSINHEAVY"/>
</dbReference>
<evidence type="ECO:0000259" key="9">
    <source>
        <dbReference type="PROSITE" id="PS51456"/>
    </source>
</evidence>
<dbReference type="FunFam" id="1.10.10.820:FF:000001">
    <property type="entry name" value="Myosin heavy chain"/>
    <property type="match status" value="1"/>
</dbReference>
<dbReference type="PROSITE" id="PS50096">
    <property type="entry name" value="IQ"/>
    <property type="match status" value="2"/>
</dbReference>
<dbReference type="InterPro" id="IPR000048">
    <property type="entry name" value="IQ_motif_EF-hand-BS"/>
</dbReference>
<accession>C1MPX6</accession>
<dbReference type="AlphaFoldDB" id="C1MPX6"/>
<organism evidence="11">
    <name type="scientific">Micromonas pusilla (strain CCMP1545)</name>
    <name type="common">Picoplanktonic green alga</name>
    <dbReference type="NCBI Taxonomy" id="564608"/>
    <lineage>
        <taxon>Eukaryota</taxon>
        <taxon>Viridiplantae</taxon>
        <taxon>Chlorophyta</taxon>
        <taxon>Mamiellophyceae</taxon>
        <taxon>Mamiellales</taxon>
        <taxon>Mamiellaceae</taxon>
        <taxon>Micromonas</taxon>
    </lineage>
</organism>
<dbReference type="PANTHER" id="PTHR13140">
    <property type="entry name" value="MYOSIN"/>
    <property type="match status" value="1"/>
</dbReference>
<evidence type="ECO:0000256" key="4">
    <source>
        <dbReference type="ARBA" id="ARBA00023175"/>
    </source>
</evidence>
<feature type="region of interest" description="Disordered" evidence="8">
    <location>
        <begin position="1064"/>
        <end position="1095"/>
    </location>
</feature>
<dbReference type="SMART" id="SM00015">
    <property type="entry name" value="IQ"/>
    <property type="match status" value="3"/>
</dbReference>